<dbReference type="AlphaFoldDB" id="A0A2J6T9Y1"/>
<dbReference type="GO" id="GO:0003676">
    <property type="term" value="F:nucleic acid binding"/>
    <property type="evidence" value="ECO:0007669"/>
    <property type="project" value="InterPro"/>
</dbReference>
<dbReference type="InParanoid" id="A0A2J6T9Y1"/>
<dbReference type="GeneID" id="36596636"/>
<protein>
    <submittedName>
        <fullName evidence="2">Uncharacterized protein</fullName>
    </submittedName>
</protein>
<reference evidence="2 3" key="1">
    <citation type="submission" date="2016-04" db="EMBL/GenBank/DDBJ databases">
        <title>A degradative enzymes factory behind the ericoid mycorrhizal symbiosis.</title>
        <authorList>
            <consortium name="DOE Joint Genome Institute"/>
            <person name="Martino E."/>
            <person name="Morin E."/>
            <person name="Grelet G."/>
            <person name="Kuo A."/>
            <person name="Kohler A."/>
            <person name="Daghino S."/>
            <person name="Barry K."/>
            <person name="Choi C."/>
            <person name="Cichocki N."/>
            <person name="Clum A."/>
            <person name="Copeland A."/>
            <person name="Hainaut M."/>
            <person name="Haridas S."/>
            <person name="Labutti K."/>
            <person name="Lindquist E."/>
            <person name="Lipzen A."/>
            <person name="Khouja H.-R."/>
            <person name="Murat C."/>
            <person name="Ohm R."/>
            <person name="Olson A."/>
            <person name="Spatafora J."/>
            <person name="Veneault-Fourrey C."/>
            <person name="Henrissat B."/>
            <person name="Grigoriev I."/>
            <person name="Martin F."/>
            <person name="Perotto S."/>
        </authorList>
    </citation>
    <scope>NUCLEOTIDE SEQUENCE [LARGE SCALE GENOMIC DNA]</scope>
    <source>
        <strain evidence="2 3">E</strain>
    </source>
</reference>
<dbReference type="Gene3D" id="3.30.420.10">
    <property type="entry name" value="Ribonuclease H-like superfamily/Ribonuclease H"/>
    <property type="match status" value="1"/>
</dbReference>
<evidence type="ECO:0000313" key="3">
    <source>
        <dbReference type="Proteomes" id="UP000235371"/>
    </source>
</evidence>
<dbReference type="OrthoDB" id="3559217at2759"/>
<dbReference type="EMBL" id="KZ613803">
    <property type="protein sequence ID" value="PMD59793.1"/>
    <property type="molecule type" value="Genomic_DNA"/>
</dbReference>
<dbReference type="RefSeq" id="XP_024736697.1">
    <property type="nucleotide sequence ID" value="XM_024888560.1"/>
</dbReference>
<accession>A0A2J6T9Y1</accession>
<sequence>MDSQDPRFTTPPPYYSNLYDAETPLSAQPRSPLEIPESQQTTQSWDSRNGPRPQINESQQTTQSWDSRDLLPDSQLLPDSLLNESIPSPPLFVPDSQAESSQPQRSRSRSQYNPSYIEYTRDKRLQIQIALLFKIPRAQIKETLDVTDSQIYYAKNHRLTPQKSKTGRYAKLHTPEKTTLKEWLLSSPSHRHVAYHKIPHFLPQLYAKEQAIRIAIQDIGYCRRVSRKKGFSDDPAVCQERLDLAEEGSIWPRSRVQRICFTDEVWAFGGAHTNSYITCLQDGSDRLLPECVRHKYSKLPAWMFWGSIVDGKKGPCLFWEKSWGTINSERYDRRILSRIE</sequence>
<gene>
    <name evidence="2" type="ORF">K444DRAFT_722458</name>
</gene>
<dbReference type="STRING" id="1095630.A0A2J6T9Y1"/>
<dbReference type="Proteomes" id="UP000235371">
    <property type="component" value="Unassembled WGS sequence"/>
</dbReference>
<evidence type="ECO:0000256" key="1">
    <source>
        <dbReference type="SAM" id="MobiDB-lite"/>
    </source>
</evidence>
<proteinExistence type="predicted"/>
<evidence type="ECO:0000313" key="2">
    <source>
        <dbReference type="EMBL" id="PMD59793.1"/>
    </source>
</evidence>
<name>A0A2J6T9Y1_9HELO</name>
<feature type="compositionally biased region" description="Polar residues" evidence="1">
    <location>
        <begin position="55"/>
        <end position="65"/>
    </location>
</feature>
<organism evidence="2 3">
    <name type="scientific">Hyaloscypha bicolor E</name>
    <dbReference type="NCBI Taxonomy" id="1095630"/>
    <lineage>
        <taxon>Eukaryota</taxon>
        <taxon>Fungi</taxon>
        <taxon>Dikarya</taxon>
        <taxon>Ascomycota</taxon>
        <taxon>Pezizomycotina</taxon>
        <taxon>Leotiomycetes</taxon>
        <taxon>Helotiales</taxon>
        <taxon>Hyaloscyphaceae</taxon>
        <taxon>Hyaloscypha</taxon>
        <taxon>Hyaloscypha bicolor</taxon>
    </lineage>
</organism>
<feature type="compositionally biased region" description="Low complexity" evidence="1">
    <location>
        <begin position="96"/>
        <end position="111"/>
    </location>
</feature>
<feature type="compositionally biased region" description="Polar residues" evidence="1">
    <location>
        <begin position="37"/>
        <end position="47"/>
    </location>
</feature>
<keyword evidence="3" id="KW-1185">Reference proteome</keyword>
<feature type="compositionally biased region" description="Low complexity" evidence="1">
    <location>
        <begin position="72"/>
        <end position="82"/>
    </location>
</feature>
<dbReference type="InterPro" id="IPR036397">
    <property type="entry name" value="RNaseH_sf"/>
</dbReference>
<feature type="region of interest" description="Disordered" evidence="1">
    <location>
        <begin position="1"/>
        <end position="115"/>
    </location>
</feature>